<dbReference type="InterPro" id="IPR027989">
    <property type="entry name" value="DUF4461"/>
</dbReference>
<dbReference type="InterPro" id="IPR027986">
    <property type="entry name" value="TCAIM"/>
</dbReference>
<feature type="compositionally biased region" description="Polar residues" evidence="1">
    <location>
        <begin position="470"/>
        <end position="482"/>
    </location>
</feature>
<comment type="caution">
    <text evidence="4">The sequence shown here is derived from an EMBL/GenBank/DDBJ whole genome shotgun (WGS) entry which is preliminary data.</text>
</comment>
<keyword evidence="5" id="KW-1185">Reference proteome</keyword>
<reference evidence="4 5" key="1">
    <citation type="submission" date="2023-10" db="EMBL/GenBank/DDBJ databases">
        <authorList>
            <person name="Maclean D."/>
            <person name="Macfadyen A."/>
        </authorList>
    </citation>
    <scope>NUCLEOTIDE SEQUENCE [LARGE SCALE GENOMIC DNA]</scope>
</reference>
<dbReference type="Pfam" id="PF14688">
    <property type="entry name" value="DUF4461"/>
    <property type="match status" value="1"/>
</dbReference>
<feature type="domain" description="DUF4461" evidence="3">
    <location>
        <begin position="338"/>
        <end position="450"/>
    </location>
</feature>
<dbReference type="EMBL" id="CAUYUE010000004">
    <property type="protein sequence ID" value="CAK0771135.1"/>
    <property type="molecule type" value="Genomic_DNA"/>
</dbReference>
<evidence type="ECO:0000256" key="1">
    <source>
        <dbReference type="SAM" id="MobiDB-lite"/>
    </source>
</evidence>
<proteinExistence type="predicted"/>
<gene>
    <name evidence="4" type="ORF">CVIRNUC_003836</name>
</gene>
<dbReference type="AlphaFoldDB" id="A0AAV1HZT1"/>
<evidence type="ECO:0000259" key="2">
    <source>
        <dbReference type="Pfam" id="PF14687"/>
    </source>
</evidence>
<protein>
    <recommendedName>
        <fullName evidence="6">DUF4460 domain-containing protein</fullName>
    </recommendedName>
</protein>
<dbReference type="PANTHER" id="PTHR31596">
    <property type="entry name" value="T-CELL ACTIVATION INHIBITOR, MITOCHONDRIAL"/>
    <property type="match status" value="1"/>
</dbReference>
<dbReference type="InterPro" id="IPR028031">
    <property type="entry name" value="DUF4460"/>
</dbReference>
<dbReference type="GO" id="GO:0005739">
    <property type="term" value="C:mitochondrion"/>
    <property type="evidence" value="ECO:0007669"/>
    <property type="project" value="TreeGrafter"/>
</dbReference>
<feature type="region of interest" description="Disordered" evidence="1">
    <location>
        <begin position="500"/>
        <end position="521"/>
    </location>
</feature>
<dbReference type="Proteomes" id="UP001314263">
    <property type="component" value="Unassembled WGS sequence"/>
</dbReference>
<name>A0AAV1HZT1_9CHLO</name>
<sequence length="618" mass="67818">MDLSDRKNVRSIVRRVHPDLFSAHPRERAQNSESLKVLNNYVASLTQEQHIDAGWVTFWLLDGSSLSRVDAELPAHGSLGPLFHAFGLISDEELRSGAGSYFIGSSNTDFLDWLRSMLAEALKASAQHESLKKVVRELRASIEGKFCLAAVQVGSEFAVSTVEQQLQIRALRTLNACLTALTVDEPGRYEGLSIRLYHPHAALGYGSISNSTQPDGAMRSYVAEDGCLHIVAAKHRIQNAVANLDLSRARLLTRLSLFWIQRVRQLAPVVKELLGCMDVWCDSRSEESSQSFVLWAGSLLQNREDFERVLAGQRFAFCLLVHTDVGSPMIDFLDASSVLQVRADCQPSQLLDFLAGGAAAAASNAAEEAASIIAAEEELLDEVKKALDAKHVINVCSSLDSSKAMRALQQLLDNAEVIKSMVSLSGASIAIDDCYELWESGFVSIPYNFEMRDLQPQLQKLLQGARAESDSTSGSQQLSNSDSKTEAYAQPADMMCDQYKSHHRSGEHQKAPSMEGSAAADTADSMPADVLAGAPIDSPSSTFTFDCTFQASSSACSALRRKQELNASKSVLPLAESRRNMIFKVGKHKFLVSRHHCYIRHCPYQGNILNTRLNICML</sequence>
<feature type="region of interest" description="Disordered" evidence="1">
    <location>
        <begin position="462"/>
        <end position="487"/>
    </location>
</feature>
<evidence type="ECO:0008006" key="6">
    <source>
        <dbReference type="Google" id="ProtNLM"/>
    </source>
</evidence>
<dbReference type="PANTHER" id="PTHR31596:SF1">
    <property type="entry name" value="T-CELL ACTIVATION INHIBITOR, MITOCHONDRIAL"/>
    <property type="match status" value="1"/>
</dbReference>
<organism evidence="4 5">
    <name type="scientific">Coccomyxa viridis</name>
    <dbReference type="NCBI Taxonomy" id="1274662"/>
    <lineage>
        <taxon>Eukaryota</taxon>
        <taxon>Viridiplantae</taxon>
        <taxon>Chlorophyta</taxon>
        <taxon>core chlorophytes</taxon>
        <taxon>Trebouxiophyceae</taxon>
        <taxon>Trebouxiophyceae incertae sedis</taxon>
        <taxon>Coccomyxaceae</taxon>
        <taxon>Coccomyxa</taxon>
    </lineage>
</organism>
<feature type="domain" description="DUF4460" evidence="2">
    <location>
        <begin position="10"/>
        <end position="62"/>
    </location>
</feature>
<evidence type="ECO:0000313" key="4">
    <source>
        <dbReference type="EMBL" id="CAK0771135.1"/>
    </source>
</evidence>
<evidence type="ECO:0000259" key="3">
    <source>
        <dbReference type="Pfam" id="PF14688"/>
    </source>
</evidence>
<evidence type="ECO:0000313" key="5">
    <source>
        <dbReference type="Proteomes" id="UP001314263"/>
    </source>
</evidence>
<dbReference type="Pfam" id="PF14687">
    <property type="entry name" value="DUF4460"/>
    <property type="match status" value="1"/>
</dbReference>
<accession>A0AAV1HZT1</accession>